<dbReference type="PANTHER" id="PTHR46252:SF5">
    <property type="entry name" value="BRORIN-LIKE"/>
    <property type="match status" value="1"/>
</dbReference>
<keyword evidence="3 8" id="KW-0732">Signal</keyword>
<reference evidence="10" key="1">
    <citation type="submission" date="2025-08" db="UniProtKB">
        <authorList>
            <consortium name="RefSeq"/>
        </authorList>
    </citation>
    <scope>IDENTIFICATION</scope>
    <source>
        <tissue evidence="10">Muscle</tissue>
    </source>
</reference>
<evidence type="ECO:0000259" key="9">
    <source>
        <dbReference type="PROSITE" id="PS50184"/>
    </source>
</evidence>
<dbReference type="InterPro" id="IPR059152">
    <property type="entry name" value="VWC2L_N"/>
</dbReference>
<feature type="compositionally biased region" description="Basic and acidic residues" evidence="7">
    <location>
        <begin position="222"/>
        <end position="234"/>
    </location>
</feature>
<dbReference type="GO" id="GO:0045202">
    <property type="term" value="C:synapse"/>
    <property type="evidence" value="ECO:0007669"/>
    <property type="project" value="UniProtKB-SubCell"/>
</dbReference>
<dbReference type="AlphaFoldDB" id="A0A9Q9V359"/>
<evidence type="ECO:0000256" key="2">
    <source>
        <dbReference type="ARBA" id="ARBA00022525"/>
    </source>
</evidence>
<dbReference type="GO" id="GO:0005615">
    <property type="term" value="C:extracellular space"/>
    <property type="evidence" value="ECO:0007669"/>
    <property type="project" value="TreeGrafter"/>
</dbReference>
<dbReference type="Pfam" id="PF23333">
    <property type="entry name" value="VWC2L_1st"/>
    <property type="match status" value="1"/>
</dbReference>
<keyword evidence="5" id="KW-0770">Synapse</keyword>
<evidence type="ECO:0000256" key="7">
    <source>
        <dbReference type="SAM" id="MobiDB-lite"/>
    </source>
</evidence>
<name>A0A9Q9V359_CYPCA</name>
<evidence type="ECO:0000313" key="10">
    <source>
        <dbReference type="RefSeq" id="XP_018934462.2"/>
    </source>
</evidence>
<feature type="domain" description="VWFC" evidence="9">
    <location>
        <begin position="102"/>
        <end position="160"/>
    </location>
</feature>
<dbReference type="GeneID" id="109061823"/>
<dbReference type="Pfam" id="PF23331">
    <property type="entry name" value="VWC2L_C"/>
    <property type="match status" value="1"/>
</dbReference>
<evidence type="ECO:0000256" key="3">
    <source>
        <dbReference type="ARBA" id="ARBA00022729"/>
    </source>
</evidence>
<dbReference type="Pfam" id="PF23334">
    <property type="entry name" value="VWC2L_2nd"/>
    <property type="match status" value="1"/>
</dbReference>
<dbReference type="GO" id="GO:0032281">
    <property type="term" value="C:AMPA glutamate receptor complex"/>
    <property type="evidence" value="ECO:0007669"/>
    <property type="project" value="TreeGrafter"/>
</dbReference>
<evidence type="ECO:0000256" key="6">
    <source>
        <dbReference type="ARBA" id="ARBA00034103"/>
    </source>
</evidence>
<feature type="signal peptide" evidence="8">
    <location>
        <begin position="1"/>
        <end position="21"/>
    </location>
</feature>
<dbReference type="PANTHER" id="PTHR46252">
    <property type="entry name" value="BRORIN FAMILY MEMBER"/>
    <property type="match status" value="1"/>
</dbReference>
<dbReference type="OrthoDB" id="8574072at2759"/>
<dbReference type="InterPro" id="IPR057856">
    <property type="entry name" value="VWC2L_C"/>
</dbReference>
<protein>
    <submittedName>
        <fullName evidence="10">von Willebrand factor C domain-containing protein 2-like</fullName>
    </submittedName>
</protein>
<dbReference type="SMART" id="SM00214">
    <property type="entry name" value="VWC"/>
    <property type="match status" value="2"/>
</dbReference>
<dbReference type="Proteomes" id="UP001155660">
    <property type="component" value="Chromosome A3"/>
</dbReference>
<keyword evidence="4" id="KW-0677">Repeat</keyword>
<dbReference type="PROSITE" id="PS50184">
    <property type="entry name" value="VWFC_2"/>
    <property type="match status" value="1"/>
</dbReference>
<feature type="region of interest" description="Disordered" evidence="7">
    <location>
        <begin position="206"/>
        <end position="262"/>
    </location>
</feature>
<evidence type="ECO:0000256" key="1">
    <source>
        <dbReference type="ARBA" id="ARBA00004613"/>
    </source>
</evidence>
<feature type="chain" id="PRO_5040209317" evidence="8">
    <location>
        <begin position="22"/>
        <end position="294"/>
    </location>
</feature>
<keyword evidence="2" id="KW-0964">Secreted</keyword>
<evidence type="ECO:0000256" key="4">
    <source>
        <dbReference type="ARBA" id="ARBA00022737"/>
    </source>
</evidence>
<comment type="subcellular location">
    <subcellularLocation>
        <location evidence="1">Secreted</location>
    </subcellularLocation>
    <subcellularLocation>
        <location evidence="6">Synapse</location>
    </subcellularLocation>
</comment>
<dbReference type="GO" id="GO:0030514">
    <property type="term" value="P:negative regulation of BMP signaling pathway"/>
    <property type="evidence" value="ECO:0007669"/>
    <property type="project" value="TreeGrafter"/>
</dbReference>
<feature type="compositionally biased region" description="Polar residues" evidence="7">
    <location>
        <begin position="249"/>
        <end position="262"/>
    </location>
</feature>
<proteinExistence type="predicted"/>
<evidence type="ECO:0000256" key="8">
    <source>
        <dbReference type="SAM" id="SignalP"/>
    </source>
</evidence>
<sequence length="294" mass="32784">MRSLVLCISFALQCFVLQSASEYSSKSELEYEFGDYRGRFCIDDKGFVYSIGEVYYPSSTACPCTCTEDGPVCVRPKCPRIHPRCTRITYKSCCPVCEAVSKVCVYGGKTYRLLEEFRLSPCERCRCEVNREVYCTISGCPALHCVNPVYEPNHCCPVCKSGPNCFAGNRVISAGERVEIDERMVCFCTYQDGTWQTHTHATCEEHQRADNEATDSDNTSKQMEEQEREGERESVLAQAGCHPMKGSVPGTSSPDRQEGMQSTMQVSVLRVNTTCAGITANANLFSQPHHPLQS</sequence>
<dbReference type="RefSeq" id="XP_018934462.2">
    <property type="nucleotide sequence ID" value="XM_019078917.2"/>
</dbReference>
<organism evidence="10">
    <name type="scientific">Cyprinus carpio</name>
    <name type="common">Common carp</name>
    <dbReference type="NCBI Taxonomy" id="7962"/>
    <lineage>
        <taxon>Eukaryota</taxon>
        <taxon>Metazoa</taxon>
        <taxon>Chordata</taxon>
        <taxon>Craniata</taxon>
        <taxon>Vertebrata</taxon>
        <taxon>Euteleostomi</taxon>
        <taxon>Actinopterygii</taxon>
        <taxon>Neopterygii</taxon>
        <taxon>Teleostei</taxon>
        <taxon>Ostariophysi</taxon>
        <taxon>Cypriniformes</taxon>
        <taxon>Cyprinidae</taxon>
        <taxon>Cyprininae</taxon>
        <taxon>Cyprinus</taxon>
    </lineage>
</organism>
<dbReference type="KEGG" id="ccar:109061823"/>
<dbReference type="InterPro" id="IPR042979">
    <property type="entry name" value="VWC2/VWC2L"/>
</dbReference>
<dbReference type="InterPro" id="IPR001007">
    <property type="entry name" value="VWF_dom"/>
</dbReference>
<gene>
    <name evidence="10" type="primary">LOC109061823</name>
</gene>
<accession>A0A9Q9V359</accession>
<evidence type="ECO:0000256" key="5">
    <source>
        <dbReference type="ARBA" id="ARBA00023018"/>
    </source>
</evidence>